<feature type="non-terminal residue" evidence="2">
    <location>
        <position position="158"/>
    </location>
</feature>
<feature type="compositionally biased region" description="Basic and acidic residues" evidence="1">
    <location>
        <begin position="42"/>
        <end position="55"/>
    </location>
</feature>
<comment type="caution">
    <text evidence="2">The sequence shown here is derived from an EMBL/GenBank/DDBJ whole genome shotgun (WGS) entry which is preliminary data.</text>
</comment>
<protein>
    <submittedName>
        <fullName evidence="2">Uncharacterized protein</fullName>
    </submittedName>
</protein>
<accession>A0A699TGH7</accession>
<feature type="non-terminal residue" evidence="2">
    <location>
        <position position="1"/>
    </location>
</feature>
<feature type="region of interest" description="Disordered" evidence="1">
    <location>
        <begin position="1"/>
        <end position="158"/>
    </location>
</feature>
<organism evidence="2">
    <name type="scientific">Tanacetum cinerariifolium</name>
    <name type="common">Dalmatian daisy</name>
    <name type="synonym">Chrysanthemum cinerariifolium</name>
    <dbReference type="NCBI Taxonomy" id="118510"/>
    <lineage>
        <taxon>Eukaryota</taxon>
        <taxon>Viridiplantae</taxon>
        <taxon>Streptophyta</taxon>
        <taxon>Embryophyta</taxon>
        <taxon>Tracheophyta</taxon>
        <taxon>Spermatophyta</taxon>
        <taxon>Magnoliopsida</taxon>
        <taxon>eudicotyledons</taxon>
        <taxon>Gunneridae</taxon>
        <taxon>Pentapetalae</taxon>
        <taxon>asterids</taxon>
        <taxon>campanulids</taxon>
        <taxon>Asterales</taxon>
        <taxon>Asteraceae</taxon>
        <taxon>Asteroideae</taxon>
        <taxon>Anthemideae</taxon>
        <taxon>Anthemidinae</taxon>
        <taxon>Tanacetum</taxon>
    </lineage>
</organism>
<sequence length="158" mass="16921">APAHDRARDERRRAEDSAAGQGWQSASDLLPLFQQGQTPRTCHPDSHRVDPDIRHRTAGCRVRGAAAGGLRPHAPSAARTFATGPGASGRPVHGRHDRLSTGGRSAAVAQEPDHRQQRPASEGQKLRRLPSVRQTLVTGPGVQHGVHRQGPGQKPVPQ</sequence>
<name>A0A699TGH7_TANCI</name>
<evidence type="ECO:0000256" key="1">
    <source>
        <dbReference type="SAM" id="MobiDB-lite"/>
    </source>
</evidence>
<gene>
    <name evidence="2" type="ORF">Tci_880360</name>
</gene>
<dbReference type="EMBL" id="BKCJ011238143">
    <property type="protein sequence ID" value="GFD08391.1"/>
    <property type="molecule type" value="Genomic_DNA"/>
</dbReference>
<feature type="compositionally biased region" description="Basic and acidic residues" evidence="1">
    <location>
        <begin position="1"/>
        <end position="16"/>
    </location>
</feature>
<evidence type="ECO:0000313" key="2">
    <source>
        <dbReference type="EMBL" id="GFD08391.1"/>
    </source>
</evidence>
<proteinExistence type="predicted"/>
<feature type="compositionally biased region" description="Low complexity" evidence="1">
    <location>
        <begin position="59"/>
        <end position="71"/>
    </location>
</feature>
<reference evidence="2" key="1">
    <citation type="journal article" date="2019" name="Sci. Rep.">
        <title>Draft genome of Tanacetum cinerariifolium, the natural source of mosquito coil.</title>
        <authorList>
            <person name="Yamashiro T."/>
            <person name="Shiraishi A."/>
            <person name="Satake H."/>
            <person name="Nakayama K."/>
        </authorList>
    </citation>
    <scope>NUCLEOTIDE SEQUENCE</scope>
</reference>
<dbReference type="AlphaFoldDB" id="A0A699TGH7"/>